<keyword evidence="3" id="KW-0456">Lyase</keyword>
<sequence>MPLHLWSELRPVTSLFIQLQFSAEARLLDLQRGLRDANRMISTIISPHKGEINKSLLFDKGCTFLCVFGMSGAKLHDESTRALDSALQIFSTCSRSLRKLEAMSIGVTSRTMF</sequence>
<dbReference type="GeneID" id="116501081"/>
<gene>
    <name evidence="5" type="primary">LOC116501081</name>
</gene>
<dbReference type="KEGG" id="aful:116501081"/>
<keyword evidence="1" id="KW-0547">Nucleotide-binding</keyword>
<protein>
    <submittedName>
        <fullName evidence="5">Adenylate cyclase type 10-like</fullName>
    </submittedName>
</protein>
<dbReference type="InParanoid" id="A0A6J3EK89"/>
<dbReference type="GO" id="GO:0004016">
    <property type="term" value="F:adenylate cyclase activity"/>
    <property type="evidence" value="ECO:0007669"/>
    <property type="project" value="TreeGrafter"/>
</dbReference>
<proteinExistence type="predicted"/>
<dbReference type="GO" id="GO:0005737">
    <property type="term" value="C:cytoplasm"/>
    <property type="evidence" value="ECO:0007669"/>
    <property type="project" value="TreeGrafter"/>
</dbReference>
<reference evidence="5" key="1">
    <citation type="submission" date="2025-08" db="UniProtKB">
        <authorList>
            <consortium name="RefSeq"/>
        </authorList>
    </citation>
    <scope>IDENTIFICATION</scope>
    <source>
        <tissue evidence="5">Lung</tissue>
    </source>
</reference>
<dbReference type="PANTHER" id="PTHR16305:SF28">
    <property type="entry name" value="GUANYLATE CYCLASE DOMAIN-CONTAINING PROTEIN"/>
    <property type="match status" value="1"/>
</dbReference>
<evidence type="ECO:0000256" key="1">
    <source>
        <dbReference type="ARBA" id="ARBA00022741"/>
    </source>
</evidence>
<dbReference type="RefSeq" id="XP_032062355.1">
    <property type="nucleotide sequence ID" value="XM_032206464.1"/>
</dbReference>
<evidence type="ECO:0000313" key="5">
    <source>
        <dbReference type="RefSeq" id="XP_032062355.1"/>
    </source>
</evidence>
<evidence type="ECO:0000256" key="2">
    <source>
        <dbReference type="ARBA" id="ARBA00022840"/>
    </source>
</evidence>
<dbReference type="Proteomes" id="UP000504639">
    <property type="component" value="Chromosome Z"/>
</dbReference>
<dbReference type="InterPro" id="IPR029787">
    <property type="entry name" value="Nucleotide_cyclase"/>
</dbReference>
<dbReference type="PANTHER" id="PTHR16305">
    <property type="entry name" value="TESTICULAR SOLUBLE ADENYLYL CYCLASE"/>
    <property type="match status" value="1"/>
</dbReference>
<keyword evidence="4" id="KW-1185">Reference proteome</keyword>
<dbReference type="Gene3D" id="3.30.70.1230">
    <property type="entry name" value="Nucleotide cyclase"/>
    <property type="match status" value="1"/>
</dbReference>
<evidence type="ECO:0000256" key="3">
    <source>
        <dbReference type="ARBA" id="ARBA00023239"/>
    </source>
</evidence>
<dbReference type="GO" id="GO:0005524">
    <property type="term" value="F:ATP binding"/>
    <property type="evidence" value="ECO:0007669"/>
    <property type="project" value="UniProtKB-KW"/>
</dbReference>
<accession>A0A6J3EK89</accession>
<name>A0A6J3EK89_AYTFU</name>
<organism evidence="4 5">
    <name type="scientific">Aythya fuligula</name>
    <name type="common">Tufted duck</name>
    <name type="synonym">Anas fuligula</name>
    <dbReference type="NCBI Taxonomy" id="219594"/>
    <lineage>
        <taxon>Eukaryota</taxon>
        <taxon>Metazoa</taxon>
        <taxon>Chordata</taxon>
        <taxon>Craniata</taxon>
        <taxon>Vertebrata</taxon>
        <taxon>Euteleostomi</taxon>
        <taxon>Archelosauria</taxon>
        <taxon>Archosauria</taxon>
        <taxon>Dinosauria</taxon>
        <taxon>Saurischia</taxon>
        <taxon>Theropoda</taxon>
        <taxon>Coelurosauria</taxon>
        <taxon>Aves</taxon>
        <taxon>Neognathae</taxon>
        <taxon>Galloanserae</taxon>
        <taxon>Anseriformes</taxon>
        <taxon>Anatidae</taxon>
        <taxon>Aythyinae</taxon>
        <taxon>Aythya</taxon>
    </lineage>
</organism>
<keyword evidence="2" id="KW-0067">ATP-binding</keyword>
<dbReference type="AlphaFoldDB" id="A0A6J3EK89"/>
<evidence type="ECO:0000313" key="4">
    <source>
        <dbReference type="Proteomes" id="UP000504639"/>
    </source>
</evidence>